<dbReference type="InterPro" id="IPR005537">
    <property type="entry name" value="RAMP_III_fam"/>
</dbReference>
<dbReference type="NCBIfam" id="TIGR02674">
    <property type="entry name" value="cas_cyan_RAMP_2"/>
    <property type="match status" value="1"/>
</dbReference>
<accession>A0AA43H0T4</accession>
<dbReference type="EMBL" id="JANQDL010000105">
    <property type="protein sequence ID" value="MDH6065301.1"/>
    <property type="molecule type" value="Genomic_DNA"/>
</dbReference>
<evidence type="ECO:0000313" key="3">
    <source>
        <dbReference type="EMBL" id="MDH6065301.1"/>
    </source>
</evidence>
<keyword evidence="1" id="KW-0051">Antiviral defense</keyword>
<dbReference type="GO" id="GO:0051607">
    <property type="term" value="P:defense response to virus"/>
    <property type="evidence" value="ECO:0007669"/>
    <property type="project" value="UniProtKB-KW"/>
</dbReference>
<evidence type="ECO:0000313" key="4">
    <source>
        <dbReference type="Proteomes" id="UP001159370"/>
    </source>
</evidence>
<comment type="caution">
    <text evidence="3">The sequence shown here is derived from an EMBL/GenBank/DDBJ whole genome shotgun (WGS) entry which is preliminary data.</text>
</comment>
<dbReference type="AlphaFoldDB" id="A0AA43H0T4"/>
<proteinExistence type="predicted"/>
<name>A0AA43H0T4_9CYAN</name>
<evidence type="ECO:0000256" key="1">
    <source>
        <dbReference type="ARBA" id="ARBA00023118"/>
    </source>
</evidence>
<evidence type="ECO:0000259" key="2">
    <source>
        <dbReference type="Pfam" id="PF03787"/>
    </source>
</evidence>
<sequence>MKQIKLEITALSPLAMASQKSGSVSEAEDYIPGSVIRGAMASQILRIYGITEENLAPDGGDFQALFLNDEPAIFHNAYPAVPKSTDDVMVLPATAVSSKTSPGFKPKGNGVFDTLIDRFCADAYNYVFDPSDPKSLAEKTDTRVEPFGGFYSFHNGEYRSHSVSQRFLTRVGINRQRATSEDGILYSIEVLNEFVKSGEDKNWQPVVYSSVILVEDGKLAESLTHFINENPRIFRLGGGSSRGLGKVHTQATIADATTDVKSPIKAFNEKLKSRWELWSVFGEPQKNLLENRTYFTLDLQADAILSENWQRTTVISPSMLCEFVNLEDEFAQLLNDTAKEDFLKLEVAYSSYNYRSGWNSAWGLMKDIELVTNRGAVYLFSTNKPDIWIDKLNKLELKGVGDRTAEGFGQVQICNEFHNVFRENAK</sequence>
<dbReference type="InterPro" id="IPR013490">
    <property type="entry name" value="CRISPR-assoc_RAMP_Csx10"/>
</dbReference>
<dbReference type="Proteomes" id="UP001159370">
    <property type="component" value="Unassembled WGS sequence"/>
</dbReference>
<protein>
    <submittedName>
        <fullName evidence="3">CRISPR-associated RAMP protein Csx10</fullName>
    </submittedName>
</protein>
<reference evidence="3 4" key="1">
    <citation type="journal article" date="2023" name="J. Phycol.">
        <title>Chrysosporum ovalisporum is synonymous with the true-branching cyanobacterium Umezakia natans (Nostocales/Aphanizomenonaceae).</title>
        <authorList>
            <person name="McGregor G.B."/>
            <person name="Sendall B.C."/>
            <person name="Niiyama Y."/>
            <person name="Tuji A."/>
            <person name="Willis A."/>
        </authorList>
    </citation>
    <scope>NUCLEOTIDE SEQUENCE [LARGE SCALE GENOMIC DNA]</scope>
    <source>
        <strain evidence="3 4">FSS-62</strain>
    </source>
</reference>
<gene>
    <name evidence="3" type="primary">csx10</name>
    <name evidence="3" type="ORF">NWP23_16370</name>
</gene>
<organism evidence="3 4">
    <name type="scientific">Umezakia ovalisporum FSS-62</name>
    <dbReference type="NCBI Taxonomy" id="2971776"/>
    <lineage>
        <taxon>Bacteria</taxon>
        <taxon>Bacillati</taxon>
        <taxon>Cyanobacteriota</taxon>
        <taxon>Cyanophyceae</taxon>
        <taxon>Nostocales</taxon>
        <taxon>Nodulariaceae</taxon>
        <taxon>Umezakia</taxon>
    </lineage>
</organism>
<dbReference type="Pfam" id="PF03787">
    <property type="entry name" value="RAMPs"/>
    <property type="match status" value="1"/>
</dbReference>
<dbReference type="RefSeq" id="WP_280656485.1">
    <property type="nucleotide sequence ID" value="NZ_JANQDL010000105.1"/>
</dbReference>
<feature type="domain" description="CRISPR type III-associated protein" evidence="2">
    <location>
        <begin position="8"/>
        <end position="247"/>
    </location>
</feature>